<reference evidence="2" key="1">
    <citation type="journal article" date="2010" name="BMC Genomics">
        <title>Generation of a BAC-based physical map of the melon genome.</title>
        <authorList>
            <person name="Gonzalez V.M."/>
            <person name="Garcia-Mas J."/>
            <person name="Arus P."/>
            <person name="Puigdomenech P."/>
        </authorList>
    </citation>
    <scope>NUCLEOTIDE SEQUENCE</scope>
    <source>
        <tissue evidence="2">Young leaves</tissue>
    </source>
</reference>
<sequence>MLKKMAPLPPCFCLLALLLPPDFRDGAAIRDMEEGLAVVLSTPVVEGHFRVFVYSSSISCIASLILPTNNGKSCFSSIGTSAVADHQMLPKECCGNAMNRFQRKPETDSTREGGRWLRNNAAELAWFFRAAILDLLKMNLLVIILCIRDCRLFPRISIAGNRSVASNVGTMGYSGEEVEQIRAIKCILYCYYFFGSN</sequence>
<evidence type="ECO:0000313" key="2">
    <source>
        <dbReference type="EMBL" id="ADN33959.1"/>
    </source>
</evidence>
<organism evidence="2">
    <name type="scientific">Cucumis melo subsp. melo</name>
    <dbReference type="NCBI Taxonomy" id="412675"/>
    <lineage>
        <taxon>Eukaryota</taxon>
        <taxon>Viridiplantae</taxon>
        <taxon>Streptophyta</taxon>
        <taxon>Embryophyta</taxon>
        <taxon>Tracheophyta</taxon>
        <taxon>Spermatophyta</taxon>
        <taxon>Magnoliopsida</taxon>
        <taxon>eudicotyledons</taxon>
        <taxon>Gunneridae</taxon>
        <taxon>Pentapetalae</taxon>
        <taxon>rosids</taxon>
        <taxon>fabids</taxon>
        <taxon>Cucurbitales</taxon>
        <taxon>Cucurbitaceae</taxon>
        <taxon>Benincaseae</taxon>
        <taxon>Cucumis</taxon>
    </lineage>
</organism>
<reference evidence="2" key="2">
    <citation type="journal article" date="2010" name="BMC Plant Biol.">
        <title>Sequencing of 6.7 Mb of the melon genome using a BAC pooling strategy.</title>
        <authorList>
            <person name="Gonzalez V.M."/>
            <person name="Benjak A."/>
            <person name="Henaff E.M."/>
            <person name="Mir G."/>
            <person name="Casacuberta J.M."/>
            <person name="Garcia-Mas J."/>
            <person name="Puigdomenech P."/>
        </authorList>
    </citation>
    <scope>NUCLEOTIDE SEQUENCE</scope>
    <source>
        <tissue evidence="2">Young leaves</tissue>
    </source>
</reference>
<proteinExistence type="predicted"/>
<feature type="signal peptide" evidence="1">
    <location>
        <begin position="1"/>
        <end position="26"/>
    </location>
</feature>
<feature type="chain" id="PRO_5003196689" evidence="1">
    <location>
        <begin position="27"/>
        <end position="197"/>
    </location>
</feature>
<dbReference type="AlphaFoldDB" id="E5GBW0"/>
<keyword evidence="1" id="KW-0732">Signal</keyword>
<accession>E5GBW0</accession>
<dbReference type="EMBL" id="HM854778">
    <property type="protein sequence ID" value="ADN33959.1"/>
    <property type="molecule type" value="Genomic_DNA"/>
</dbReference>
<name>E5GBW0_CUCME</name>
<evidence type="ECO:0000256" key="1">
    <source>
        <dbReference type="SAM" id="SignalP"/>
    </source>
</evidence>
<protein>
    <submittedName>
        <fullName evidence="2">Uncharacterized protein</fullName>
    </submittedName>
</protein>